<dbReference type="InterPro" id="IPR020845">
    <property type="entry name" value="AMP-binding_CS"/>
</dbReference>
<dbReference type="STRING" id="1210086.GCA_001613105_03362"/>
<evidence type="ECO:0000259" key="3">
    <source>
        <dbReference type="Pfam" id="PF00501"/>
    </source>
</evidence>
<feature type="domain" description="AMP-dependent synthetase/ligase" evidence="3">
    <location>
        <begin position="52"/>
        <end position="403"/>
    </location>
</feature>
<dbReference type="Gene3D" id="3.30.300.30">
    <property type="match status" value="1"/>
</dbReference>
<name>A0A370I320_9NOCA</name>
<dbReference type="EMBL" id="QQBC01000006">
    <property type="protein sequence ID" value="RDI65137.1"/>
    <property type="molecule type" value="Genomic_DNA"/>
</dbReference>
<accession>A0A370I320</accession>
<dbReference type="Gene3D" id="3.40.50.12780">
    <property type="entry name" value="N-terminal domain of ligase-like"/>
    <property type="match status" value="1"/>
</dbReference>
<gene>
    <name evidence="5" type="ORF">DFR76_1065</name>
</gene>
<proteinExistence type="inferred from homology"/>
<dbReference type="AlphaFoldDB" id="A0A370I320"/>
<comment type="similarity">
    <text evidence="1">Belongs to the ATP-dependent AMP-binding enzyme family.</text>
</comment>
<feature type="domain" description="AMP-binding enzyme C-terminal" evidence="4">
    <location>
        <begin position="451"/>
        <end position="526"/>
    </location>
</feature>
<evidence type="ECO:0000256" key="1">
    <source>
        <dbReference type="ARBA" id="ARBA00006432"/>
    </source>
</evidence>
<dbReference type="SUPFAM" id="SSF56801">
    <property type="entry name" value="Acetyl-CoA synthetase-like"/>
    <property type="match status" value="1"/>
</dbReference>
<keyword evidence="2" id="KW-0436">Ligase</keyword>
<dbReference type="PANTHER" id="PTHR43201:SF5">
    <property type="entry name" value="MEDIUM-CHAIN ACYL-COA LIGASE ACSF2, MITOCHONDRIAL"/>
    <property type="match status" value="1"/>
</dbReference>
<sequence>MNLRHTAEILRSVRILAERGIIHPRRFGADLQAAKIAGRCGPFPAMISYMVRYHPDRTALVDDRGELSFGALDRQSNALARGLAADGIGPGQTVGVLCREHRGLITALIATGKLGLRLVILNTGFAGPQLRDVAAREQVTVLFHDDEFAEAATALPEGVRRVRTRADDPRASGRSVDELIAGQPTHPLPLPDEFAGLVLLTSGTTGTPKGAARKRISPLQSAQLLDRFPITGGGATVIAAPLFHATGLGQFTFAMSLGKTAVFGHGRFDAEATLAAVARHRADTLAVVPTMLGRILDLGPEVLARYDISCLKIIASGGSAISPGLCERTAAAFGDVLYNNYGATEVAAVSMATPQELRRAPGTVGRPPVGVRVALFDGDGEPITEPDRPGSIYVANSLSFSGYTDGQDKHRRDGMVCTGDIGHFDATGLLFVDGRSDDMIVSGGENVYPAEVENLLADRSDIADAAVVGVTDPDFGQRLRAFVVPQPGVELDPDEIRRHVKSQLARYKVPRDVIILAEIPRNGSGKIVRRRLAELPIP</sequence>
<dbReference type="GO" id="GO:0031956">
    <property type="term" value="F:medium-chain fatty acid-CoA ligase activity"/>
    <property type="evidence" value="ECO:0007669"/>
    <property type="project" value="TreeGrafter"/>
</dbReference>
<dbReference type="PROSITE" id="PS00455">
    <property type="entry name" value="AMP_BINDING"/>
    <property type="match status" value="1"/>
</dbReference>
<dbReference type="InterPro" id="IPR025110">
    <property type="entry name" value="AMP-bd_C"/>
</dbReference>
<dbReference type="PANTHER" id="PTHR43201">
    <property type="entry name" value="ACYL-COA SYNTHETASE"/>
    <property type="match status" value="1"/>
</dbReference>
<evidence type="ECO:0000313" key="6">
    <source>
        <dbReference type="Proteomes" id="UP000254869"/>
    </source>
</evidence>
<protein>
    <submittedName>
        <fullName evidence="5">Fatty-acyl-CoA synthase</fullName>
    </submittedName>
</protein>
<evidence type="ECO:0000259" key="4">
    <source>
        <dbReference type="Pfam" id="PF13193"/>
    </source>
</evidence>
<evidence type="ECO:0000256" key="2">
    <source>
        <dbReference type="ARBA" id="ARBA00022598"/>
    </source>
</evidence>
<dbReference type="InterPro" id="IPR042099">
    <property type="entry name" value="ANL_N_sf"/>
</dbReference>
<dbReference type="InterPro" id="IPR000873">
    <property type="entry name" value="AMP-dep_synth/lig_dom"/>
</dbReference>
<dbReference type="Proteomes" id="UP000254869">
    <property type="component" value="Unassembled WGS sequence"/>
</dbReference>
<reference evidence="5 6" key="1">
    <citation type="submission" date="2018-07" db="EMBL/GenBank/DDBJ databases">
        <title>Genomic Encyclopedia of Type Strains, Phase IV (KMG-IV): sequencing the most valuable type-strain genomes for metagenomic binning, comparative biology and taxonomic classification.</title>
        <authorList>
            <person name="Goeker M."/>
        </authorList>
    </citation>
    <scope>NUCLEOTIDE SEQUENCE [LARGE SCALE GENOMIC DNA]</scope>
    <source>
        <strain evidence="5 6">DSM 44290</strain>
    </source>
</reference>
<keyword evidence="6" id="KW-1185">Reference proteome</keyword>
<dbReference type="GO" id="GO:0006631">
    <property type="term" value="P:fatty acid metabolic process"/>
    <property type="evidence" value="ECO:0007669"/>
    <property type="project" value="TreeGrafter"/>
</dbReference>
<evidence type="ECO:0000313" key="5">
    <source>
        <dbReference type="EMBL" id="RDI65137.1"/>
    </source>
</evidence>
<comment type="caution">
    <text evidence="5">The sequence shown here is derived from an EMBL/GenBank/DDBJ whole genome shotgun (WGS) entry which is preliminary data.</text>
</comment>
<dbReference type="RefSeq" id="WP_067998631.1">
    <property type="nucleotide sequence ID" value="NZ_QQBC01000006.1"/>
</dbReference>
<dbReference type="Pfam" id="PF13193">
    <property type="entry name" value="AMP-binding_C"/>
    <property type="match status" value="1"/>
</dbReference>
<dbReference type="Pfam" id="PF00501">
    <property type="entry name" value="AMP-binding"/>
    <property type="match status" value="1"/>
</dbReference>
<dbReference type="InterPro" id="IPR045851">
    <property type="entry name" value="AMP-bd_C_sf"/>
</dbReference>
<organism evidence="5 6">
    <name type="scientific">Nocardia pseudobrasiliensis</name>
    <dbReference type="NCBI Taxonomy" id="45979"/>
    <lineage>
        <taxon>Bacteria</taxon>
        <taxon>Bacillati</taxon>
        <taxon>Actinomycetota</taxon>
        <taxon>Actinomycetes</taxon>
        <taxon>Mycobacteriales</taxon>
        <taxon>Nocardiaceae</taxon>
        <taxon>Nocardia</taxon>
    </lineage>
</organism>
<dbReference type="FunFam" id="3.30.300.30:FF:000008">
    <property type="entry name" value="2,3-dihydroxybenzoate-AMP ligase"/>
    <property type="match status" value="1"/>
</dbReference>